<dbReference type="Pfam" id="PF03080">
    <property type="entry name" value="Neprosin"/>
    <property type="match status" value="1"/>
</dbReference>
<dbReference type="InParanoid" id="A0A200PSS4"/>
<dbReference type="PROSITE" id="PS52045">
    <property type="entry name" value="NEPROSIN_PEP_CD"/>
    <property type="match status" value="1"/>
</dbReference>
<evidence type="ECO:0000256" key="1">
    <source>
        <dbReference type="SAM" id="MobiDB-lite"/>
    </source>
</evidence>
<evidence type="ECO:0000259" key="2">
    <source>
        <dbReference type="PROSITE" id="PS52045"/>
    </source>
</evidence>
<comment type="caution">
    <text evidence="3">The sequence shown here is derived from an EMBL/GenBank/DDBJ whole genome shotgun (WGS) entry which is preliminary data.</text>
</comment>
<name>A0A200PSS4_MACCD</name>
<accession>A0A200PSS4</accession>
<organism evidence="3 4">
    <name type="scientific">Macleaya cordata</name>
    <name type="common">Five-seeded plume-poppy</name>
    <name type="synonym">Bocconia cordata</name>
    <dbReference type="NCBI Taxonomy" id="56857"/>
    <lineage>
        <taxon>Eukaryota</taxon>
        <taxon>Viridiplantae</taxon>
        <taxon>Streptophyta</taxon>
        <taxon>Embryophyta</taxon>
        <taxon>Tracheophyta</taxon>
        <taxon>Spermatophyta</taxon>
        <taxon>Magnoliopsida</taxon>
        <taxon>Ranunculales</taxon>
        <taxon>Papaveraceae</taxon>
        <taxon>Papaveroideae</taxon>
        <taxon>Macleaya</taxon>
    </lineage>
</organism>
<dbReference type="Proteomes" id="UP000195402">
    <property type="component" value="Unassembled WGS sequence"/>
</dbReference>
<gene>
    <name evidence="3" type="ORF">BVC80_1653g15</name>
</gene>
<dbReference type="PANTHER" id="PTHR31589:SF232">
    <property type="entry name" value="NEPROSIN DOMAIN-CONTAINING PROTEIN"/>
    <property type="match status" value="1"/>
</dbReference>
<sequence>MAAILGVGRGDSIMCSKGIINLLVLAIAVLSLNFRYQVVVEGARSLSEEEDLELERQLKILNKPPIKTIHTEWGDIIDCIDIYKQPAFDNPLLKNHKIQMKPSSIPKSAGDETSSTTKPKPSSLRALDDECPKGTVPIRRTRKEDLIRAKSSSPKAIFGASNNTFSGQYVSLLYQVTGEAYYGASATINLYNPDSVRQDQFSSAELMVASGPHEQMNAIYSGWMVQPQLYCDNVTRLFAFWTGNGSKSGCYNTLCPGFVQVDQRYTPSAPLTNTSTYEGPQFTVDVKVYQDRQKGDWWLVYERNIYVGYWPNSLFPLFVAGGSYLYWGGHVQAGGDGVTPRMGSGHFPDGDYHHSCYFNRIQYVDGSNSTVDPNEDKIVKINQCETWHRVKYYGYQRDEQRHTFQFGGPGGQCA</sequence>
<dbReference type="InterPro" id="IPR025521">
    <property type="entry name" value="Neprosin_propep"/>
</dbReference>
<keyword evidence="4" id="KW-1185">Reference proteome</keyword>
<feature type="domain" description="Neprosin PEP catalytic" evidence="2">
    <location>
        <begin position="162"/>
        <end position="414"/>
    </location>
</feature>
<dbReference type="AlphaFoldDB" id="A0A200PSS4"/>
<dbReference type="InterPro" id="IPR053168">
    <property type="entry name" value="Glutamic_endopeptidase"/>
</dbReference>
<dbReference type="OrthoDB" id="1858978at2759"/>
<dbReference type="PANTHER" id="PTHR31589">
    <property type="entry name" value="PROTEIN, PUTATIVE (DUF239)-RELATED-RELATED"/>
    <property type="match status" value="1"/>
</dbReference>
<evidence type="ECO:0000313" key="3">
    <source>
        <dbReference type="EMBL" id="OVA01245.1"/>
    </source>
</evidence>
<feature type="compositionally biased region" description="Low complexity" evidence="1">
    <location>
        <begin position="113"/>
        <end position="123"/>
    </location>
</feature>
<feature type="region of interest" description="Disordered" evidence="1">
    <location>
        <begin position="99"/>
        <end position="139"/>
    </location>
</feature>
<proteinExistence type="predicted"/>
<dbReference type="Gene3D" id="3.90.1320.10">
    <property type="entry name" value="Outer-capsid protein sigma 3, large lobe"/>
    <property type="match status" value="1"/>
</dbReference>
<dbReference type="InterPro" id="IPR004314">
    <property type="entry name" value="Neprosin"/>
</dbReference>
<protein>
    <recommendedName>
        <fullName evidence="2">Neprosin PEP catalytic domain-containing protein</fullName>
    </recommendedName>
</protein>
<dbReference type="EMBL" id="MVGT01004145">
    <property type="protein sequence ID" value="OVA01245.1"/>
    <property type="molecule type" value="Genomic_DNA"/>
</dbReference>
<reference evidence="3 4" key="1">
    <citation type="journal article" date="2017" name="Mol. Plant">
        <title>The Genome of Medicinal Plant Macleaya cordata Provides New Insights into Benzylisoquinoline Alkaloids Metabolism.</title>
        <authorList>
            <person name="Liu X."/>
            <person name="Liu Y."/>
            <person name="Huang P."/>
            <person name="Ma Y."/>
            <person name="Qing Z."/>
            <person name="Tang Q."/>
            <person name="Cao H."/>
            <person name="Cheng P."/>
            <person name="Zheng Y."/>
            <person name="Yuan Z."/>
            <person name="Zhou Y."/>
            <person name="Liu J."/>
            <person name="Tang Z."/>
            <person name="Zhuo Y."/>
            <person name="Zhang Y."/>
            <person name="Yu L."/>
            <person name="Huang J."/>
            <person name="Yang P."/>
            <person name="Peng Q."/>
            <person name="Zhang J."/>
            <person name="Jiang W."/>
            <person name="Zhang Z."/>
            <person name="Lin K."/>
            <person name="Ro D.K."/>
            <person name="Chen X."/>
            <person name="Xiong X."/>
            <person name="Shang Y."/>
            <person name="Huang S."/>
            <person name="Zeng J."/>
        </authorList>
    </citation>
    <scope>NUCLEOTIDE SEQUENCE [LARGE SCALE GENOMIC DNA]</scope>
    <source>
        <strain evidence="4">cv. BLH2017</strain>
        <tissue evidence="3">Root</tissue>
    </source>
</reference>
<dbReference type="OMA" id="GLFTYWT"/>
<evidence type="ECO:0000313" key="4">
    <source>
        <dbReference type="Proteomes" id="UP000195402"/>
    </source>
</evidence>
<dbReference type="Pfam" id="PF14365">
    <property type="entry name" value="Neprosin_AP"/>
    <property type="match status" value="1"/>
</dbReference>